<dbReference type="PRINTS" id="PR00455">
    <property type="entry name" value="HTHTETR"/>
</dbReference>
<proteinExistence type="predicted"/>
<feature type="domain" description="HTH tetR-type" evidence="6">
    <location>
        <begin position="16"/>
        <end position="75"/>
    </location>
</feature>
<dbReference type="InterPro" id="IPR001647">
    <property type="entry name" value="HTH_TetR"/>
</dbReference>
<keyword evidence="1" id="KW-0805">Transcription regulation</keyword>
<feature type="region of interest" description="Disordered" evidence="5">
    <location>
        <begin position="114"/>
        <end position="170"/>
    </location>
</feature>
<evidence type="ECO:0000256" key="1">
    <source>
        <dbReference type="ARBA" id="ARBA00023015"/>
    </source>
</evidence>
<keyword evidence="3" id="KW-0804">Transcription</keyword>
<comment type="caution">
    <text evidence="7">The sequence shown here is derived from an EMBL/GenBank/DDBJ whole genome shotgun (WGS) entry which is preliminary data.</text>
</comment>
<evidence type="ECO:0000313" key="8">
    <source>
        <dbReference type="Proteomes" id="UP000576393"/>
    </source>
</evidence>
<protein>
    <submittedName>
        <fullName evidence="7">AcrR family transcriptional regulator</fullName>
    </submittedName>
</protein>
<accession>A0A852V5V0</accession>
<evidence type="ECO:0000256" key="5">
    <source>
        <dbReference type="SAM" id="MobiDB-lite"/>
    </source>
</evidence>
<evidence type="ECO:0000256" key="2">
    <source>
        <dbReference type="ARBA" id="ARBA00023125"/>
    </source>
</evidence>
<dbReference type="GO" id="GO:0000976">
    <property type="term" value="F:transcription cis-regulatory region binding"/>
    <property type="evidence" value="ECO:0007669"/>
    <property type="project" value="TreeGrafter"/>
</dbReference>
<feature type="compositionally biased region" description="Low complexity" evidence="5">
    <location>
        <begin position="136"/>
        <end position="156"/>
    </location>
</feature>
<evidence type="ECO:0000256" key="3">
    <source>
        <dbReference type="ARBA" id="ARBA00023163"/>
    </source>
</evidence>
<dbReference type="EMBL" id="JACCCO010000003">
    <property type="protein sequence ID" value="NYF43859.1"/>
    <property type="molecule type" value="Genomic_DNA"/>
</dbReference>
<dbReference type="SUPFAM" id="SSF46689">
    <property type="entry name" value="Homeodomain-like"/>
    <property type="match status" value="1"/>
</dbReference>
<keyword evidence="8" id="KW-1185">Reference proteome</keyword>
<dbReference type="RefSeq" id="WP_246424757.1">
    <property type="nucleotide sequence ID" value="NZ_JACCCO010000003.1"/>
</dbReference>
<feature type="compositionally biased region" description="Basic and acidic residues" evidence="5">
    <location>
        <begin position="125"/>
        <end position="135"/>
    </location>
</feature>
<dbReference type="AlphaFoldDB" id="A0A852V5V0"/>
<organism evidence="7 8">
    <name type="scientific">Streptosporangium sandarakinum</name>
    <dbReference type="NCBI Taxonomy" id="1260955"/>
    <lineage>
        <taxon>Bacteria</taxon>
        <taxon>Bacillati</taxon>
        <taxon>Actinomycetota</taxon>
        <taxon>Actinomycetes</taxon>
        <taxon>Streptosporangiales</taxon>
        <taxon>Streptosporangiaceae</taxon>
        <taxon>Streptosporangium</taxon>
    </lineage>
</organism>
<dbReference type="InterPro" id="IPR050109">
    <property type="entry name" value="HTH-type_TetR-like_transc_reg"/>
</dbReference>
<dbReference type="InterPro" id="IPR009057">
    <property type="entry name" value="Homeodomain-like_sf"/>
</dbReference>
<dbReference type="PANTHER" id="PTHR30055:SF238">
    <property type="entry name" value="MYCOFACTOCIN BIOSYNTHESIS TRANSCRIPTIONAL REGULATOR MFTR-RELATED"/>
    <property type="match status" value="1"/>
</dbReference>
<dbReference type="PROSITE" id="PS50977">
    <property type="entry name" value="HTH_TETR_2"/>
    <property type="match status" value="1"/>
</dbReference>
<sequence>METTSPRRRAPGMSPERRREMIVLAALPLIAEYGTAVTTSQVARAAGIGEATIFRVFADKDELLDACVAEALQPGHVLEQLAAVPLDQPLAARLTEAAEAMRAHMTRIGTVLGALHASGHRSSRDRRPSPGDRTDAPTGTAGEEPTGGTAGEAAAGRPGGPHPPGGREASLRRTREALAELFEPDREALRLPPERLAALFMDLMSAGSRRSAGDTAPDVAEVVDVFVHGALARPGSAEEGAR</sequence>
<dbReference type="PANTHER" id="PTHR30055">
    <property type="entry name" value="HTH-TYPE TRANSCRIPTIONAL REGULATOR RUTR"/>
    <property type="match status" value="1"/>
</dbReference>
<gene>
    <name evidence="7" type="ORF">HDA43_006086</name>
</gene>
<reference evidence="7 8" key="1">
    <citation type="submission" date="2020-07" db="EMBL/GenBank/DDBJ databases">
        <title>Sequencing the genomes of 1000 actinobacteria strains.</title>
        <authorList>
            <person name="Klenk H.-P."/>
        </authorList>
    </citation>
    <scope>NUCLEOTIDE SEQUENCE [LARGE SCALE GENOMIC DNA]</scope>
    <source>
        <strain evidence="7 8">DSM 45763</strain>
    </source>
</reference>
<dbReference type="Pfam" id="PF00440">
    <property type="entry name" value="TetR_N"/>
    <property type="match status" value="1"/>
</dbReference>
<dbReference type="Gene3D" id="1.10.357.10">
    <property type="entry name" value="Tetracycline Repressor, domain 2"/>
    <property type="match status" value="1"/>
</dbReference>
<name>A0A852V5V0_9ACTN</name>
<evidence type="ECO:0000256" key="4">
    <source>
        <dbReference type="PROSITE-ProRule" id="PRU00335"/>
    </source>
</evidence>
<feature type="DNA-binding region" description="H-T-H motif" evidence="4">
    <location>
        <begin position="38"/>
        <end position="57"/>
    </location>
</feature>
<dbReference type="GO" id="GO:0003700">
    <property type="term" value="F:DNA-binding transcription factor activity"/>
    <property type="evidence" value="ECO:0007669"/>
    <property type="project" value="TreeGrafter"/>
</dbReference>
<evidence type="ECO:0000259" key="6">
    <source>
        <dbReference type="PROSITE" id="PS50977"/>
    </source>
</evidence>
<evidence type="ECO:0000313" key="7">
    <source>
        <dbReference type="EMBL" id="NYF43859.1"/>
    </source>
</evidence>
<dbReference type="Proteomes" id="UP000576393">
    <property type="component" value="Unassembled WGS sequence"/>
</dbReference>
<keyword evidence="2 4" id="KW-0238">DNA-binding</keyword>